<name>A0A1C1A7Z6_9BACL</name>
<comment type="caution">
    <text evidence="1">The sequence shown here is derived from an EMBL/GenBank/DDBJ whole genome shotgun (WGS) entry which is preliminary data.</text>
</comment>
<evidence type="ECO:0000313" key="1">
    <source>
        <dbReference type="EMBL" id="OCT16708.1"/>
    </source>
</evidence>
<protein>
    <submittedName>
        <fullName evidence="1">Uncharacterized protein</fullName>
    </submittedName>
</protein>
<dbReference type="RefSeq" id="WP_065850795.1">
    <property type="nucleotide sequence ID" value="NZ_LYPC01000010.1"/>
</dbReference>
<proteinExistence type="predicted"/>
<dbReference type="GO" id="GO:0003676">
    <property type="term" value="F:nucleic acid binding"/>
    <property type="evidence" value="ECO:0007669"/>
    <property type="project" value="InterPro"/>
</dbReference>
<evidence type="ECO:0000313" key="2">
    <source>
        <dbReference type="Proteomes" id="UP000093309"/>
    </source>
</evidence>
<dbReference type="OrthoDB" id="2591785at2"/>
<dbReference type="EMBL" id="LYPC01000010">
    <property type="protein sequence ID" value="OCT16708.1"/>
    <property type="molecule type" value="Genomic_DNA"/>
</dbReference>
<gene>
    <name evidence="1" type="ORF">A8709_08555</name>
</gene>
<organism evidence="1 2">
    <name type="scientific">Paenibacillus pectinilyticus</name>
    <dbReference type="NCBI Taxonomy" id="512399"/>
    <lineage>
        <taxon>Bacteria</taxon>
        <taxon>Bacillati</taxon>
        <taxon>Bacillota</taxon>
        <taxon>Bacilli</taxon>
        <taxon>Bacillales</taxon>
        <taxon>Paenibacillaceae</taxon>
        <taxon>Paenibacillus</taxon>
    </lineage>
</organism>
<dbReference type="Gene3D" id="3.40.1350.10">
    <property type="match status" value="1"/>
</dbReference>
<dbReference type="Proteomes" id="UP000093309">
    <property type="component" value="Unassembled WGS sequence"/>
</dbReference>
<dbReference type="STRING" id="512399.A8709_08555"/>
<dbReference type="InterPro" id="IPR011856">
    <property type="entry name" value="tRNA_endonuc-like_dom_sf"/>
</dbReference>
<sequence length="253" mass="30122">MEWRRSNWDEEDQLYHPKLRVDNKISWQRPHIIGSFRSVKLQRDVEFHSLNERLFYYFLELDTEVQRYYVQPVEVGMRYLDSEGQKKEWQHVPDVLVFRQGYSPLLYQIKESPDDHTKTFERCNRQCNTYAENKGWKYSVIYPKTLPGIVQSNINMLHGFLKKRKTYEFWQDQILLKLEYLQECTVIDLARSFSSSVDFRVILPIIYHLIASGSLTYNISKPLSENLLVKVGNLMSQLNPHFQEGDGQENEAS</sequence>
<reference evidence="2" key="1">
    <citation type="submission" date="2016-05" db="EMBL/GenBank/DDBJ databases">
        <title>Paenibacillus oryzae. sp. nov., isolated from the rice root.</title>
        <authorList>
            <person name="Zhang J."/>
            <person name="Zhang X."/>
        </authorList>
    </citation>
    <scope>NUCLEOTIDE SEQUENCE [LARGE SCALE GENOMIC DNA]</scope>
    <source>
        <strain evidence="2">KCTC13222</strain>
    </source>
</reference>
<dbReference type="AlphaFoldDB" id="A0A1C1A7Z6"/>
<keyword evidence="2" id="KW-1185">Reference proteome</keyword>
<accession>A0A1C1A7Z6</accession>